<reference evidence="8 9" key="1">
    <citation type="submission" date="2017-10" db="EMBL/GenBank/DDBJ databases">
        <title>Comparative genomics in systemic dimorphic fungi from Ajellomycetaceae.</title>
        <authorList>
            <person name="Munoz J.F."/>
            <person name="Mcewen J.G."/>
            <person name="Clay O.K."/>
            <person name="Cuomo C.A."/>
        </authorList>
    </citation>
    <scope>NUCLEOTIDE SEQUENCE [LARGE SCALE GENOMIC DNA]</scope>
    <source>
        <strain evidence="8 9">UAMH5409</strain>
    </source>
</reference>
<keyword evidence="4" id="KW-0862">Zinc</keyword>
<proteinExistence type="inferred from homology"/>
<organism evidence="8 9">
    <name type="scientific">Helicocarpus griseus UAMH5409</name>
    <dbReference type="NCBI Taxonomy" id="1447875"/>
    <lineage>
        <taxon>Eukaryota</taxon>
        <taxon>Fungi</taxon>
        <taxon>Dikarya</taxon>
        <taxon>Ascomycota</taxon>
        <taxon>Pezizomycotina</taxon>
        <taxon>Eurotiomycetes</taxon>
        <taxon>Eurotiomycetidae</taxon>
        <taxon>Onygenales</taxon>
        <taxon>Ajellomycetaceae</taxon>
        <taxon>Helicocarpus</taxon>
    </lineage>
</organism>
<dbReference type="EMBL" id="PDNB01000100">
    <property type="protein sequence ID" value="PGH08661.1"/>
    <property type="molecule type" value="Genomic_DNA"/>
</dbReference>
<evidence type="ECO:0000313" key="9">
    <source>
        <dbReference type="Proteomes" id="UP000223968"/>
    </source>
</evidence>
<feature type="domain" description="LITAF" evidence="7">
    <location>
        <begin position="108"/>
        <end position="189"/>
    </location>
</feature>
<dbReference type="OrthoDB" id="5599753at2759"/>
<dbReference type="STRING" id="1447875.A0A2B7XIQ3"/>
<name>A0A2B7XIQ3_9EURO</name>
<accession>A0A2B7XIQ3</accession>
<keyword evidence="5" id="KW-0472">Membrane</keyword>
<evidence type="ECO:0000259" key="7">
    <source>
        <dbReference type="PROSITE" id="PS51837"/>
    </source>
</evidence>
<feature type="region of interest" description="Disordered" evidence="6">
    <location>
        <begin position="1"/>
        <end position="90"/>
    </location>
</feature>
<evidence type="ECO:0000313" key="8">
    <source>
        <dbReference type="EMBL" id="PGH08661.1"/>
    </source>
</evidence>
<keyword evidence="9" id="KW-1185">Reference proteome</keyword>
<dbReference type="GO" id="GO:0008270">
    <property type="term" value="F:zinc ion binding"/>
    <property type="evidence" value="ECO:0007669"/>
    <property type="project" value="TreeGrafter"/>
</dbReference>
<gene>
    <name evidence="8" type="ORF">AJ79_05943</name>
</gene>
<comment type="caution">
    <text evidence="8">The sequence shown here is derived from an EMBL/GenBank/DDBJ whole genome shotgun (WGS) entry which is preliminary data.</text>
</comment>
<evidence type="ECO:0000256" key="4">
    <source>
        <dbReference type="ARBA" id="ARBA00022833"/>
    </source>
</evidence>
<evidence type="ECO:0000256" key="2">
    <source>
        <dbReference type="ARBA" id="ARBA00005975"/>
    </source>
</evidence>
<feature type="compositionally biased region" description="Basic and acidic residues" evidence="6">
    <location>
        <begin position="1"/>
        <end position="13"/>
    </location>
</feature>
<dbReference type="PANTHER" id="PTHR23292">
    <property type="entry name" value="LIPOPOLYSACCHARIDE-INDUCED TUMOR NECROSIS FACTOR-ALPHA FACTOR"/>
    <property type="match status" value="1"/>
</dbReference>
<comment type="subcellular location">
    <subcellularLocation>
        <location evidence="1">Membrane</location>
        <topology evidence="1">Peripheral membrane protein</topology>
    </subcellularLocation>
</comment>
<dbReference type="PANTHER" id="PTHR23292:SF6">
    <property type="entry name" value="FI16602P1-RELATED"/>
    <property type="match status" value="1"/>
</dbReference>
<evidence type="ECO:0000256" key="1">
    <source>
        <dbReference type="ARBA" id="ARBA00004170"/>
    </source>
</evidence>
<dbReference type="AlphaFoldDB" id="A0A2B7XIQ3"/>
<evidence type="ECO:0000256" key="3">
    <source>
        <dbReference type="ARBA" id="ARBA00022723"/>
    </source>
</evidence>
<dbReference type="Pfam" id="PF10601">
    <property type="entry name" value="zf-LITAF-like"/>
    <property type="match status" value="1"/>
</dbReference>
<keyword evidence="3" id="KW-0479">Metal-binding</keyword>
<protein>
    <recommendedName>
        <fullName evidence="7">LITAF domain-containing protein</fullName>
    </recommendedName>
</protein>
<evidence type="ECO:0000256" key="6">
    <source>
        <dbReference type="SAM" id="MobiDB-lite"/>
    </source>
</evidence>
<sequence>MEKSHHQPQDPSHELNLQQQQQPPSYHQASPMVSPLPAPAQPAHLPPQDPNAVATPPAPEIRSHGNQPANHHDMSYPVPIPAPAPAHDQAGLEAQPQQQVPLAYHPHVGQPQGLPLMALQSVTAPVICPRCGVYGQTKTETESGGFTHLLAAALCCFICLGCIPYCIDSAKDVHHRCGNCSVLLATYHRSGRTEVRVA</sequence>
<evidence type="ECO:0000256" key="5">
    <source>
        <dbReference type="ARBA" id="ARBA00023136"/>
    </source>
</evidence>
<dbReference type="PROSITE" id="PS51837">
    <property type="entry name" value="LITAF"/>
    <property type="match status" value="1"/>
</dbReference>
<feature type="compositionally biased region" description="Pro residues" evidence="6">
    <location>
        <begin position="34"/>
        <end position="49"/>
    </location>
</feature>
<comment type="similarity">
    <text evidence="2">Belongs to the CDIP1/LITAF family.</text>
</comment>
<dbReference type="InterPro" id="IPR037519">
    <property type="entry name" value="LITAF_fam"/>
</dbReference>
<dbReference type="SMART" id="SM00714">
    <property type="entry name" value="LITAF"/>
    <property type="match status" value="1"/>
</dbReference>
<dbReference type="GO" id="GO:0016020">
    <property type="term" value="C:membrane"/>
    <property type="evidence" value="ECO:0007669"/>
    <property type="project" value="UniProtKB-SubCell"/>
</dbReference>
<dbReference type="Proteomes" id="UP000223968">
    <property type="component" value="Unassembled WGS sequence"/>
</dbReference>
<dbReference type="InterPro" id="IPR006629">
    <property type="entry name" value="LITAF"/>
</dbReference>